<gene>
    <name evidence="1" type="ORF">L210DRAFT_3506481</name>
</gene>
<name>A0AAD4BN22_BOLED</name>
<comment type="caution">
    <text evidence="1">The sequence shown here is derived from an EMBL/GenBank/DDBJ whole genome shotgun (WGS) entry which is preliminary data.</text>
</comment>
<dbReference type="AlphaFoldDB" id="A0AAD4BN22"/>
<keyword evidence="2" id="KW-1185">Reference proteome</keyword>
<dbReference type="EMBL" id="WHUW01000027">
    <property type="protein sequence ID" value="KAF8434769.1"/>
    <property type="molecule type" value="Genomic_DNA"/>
</dbReference>
<reference evidence="1" key="1">
    <citation type="submission" date="2019-10" db="EMBL/GenBank/DDBJ databases">
        <authorList>
            <consortium name="DOE Joint Genome Institute"/>
            <person name="Kuo A."/>
            <person name="Miyauchi S."/>
            <person name="Kiss E."/>
            <person name="Drula E."/>
            <person name="Kohler A."/>
            <person name="Sanchez-Garcia M."/>
            <person name="Andreopoulos B."/>
            <person name="Barry K.W."/>
            <person name="Bonito G."/>
            <person name="Buee M."/>
            <person name="Carver A."/>
            <person name="Chen C."/>
            <person name="Cichocki N."/>
            <person name="Clum A."/>
            <person name="Culley D."/>
            <person name="Crous P.W."/>
            <person name="Fauchery L."/>
            <person name="Girlanda M."/>
            <person name="Hayes R."/>
            <person name="Keri Z."/>
            <person name="LaButti K."/>
            <person name="Lipzen A."/>
            <person name="Lombard V."/>
            <person name="Magnuson J."/>
            <person name="Maillard F."/>
            <person name="Morin E."/>
            <person name="Murat C."/>
            <person name="Nolan M."/>
            <person name="Ohm R."/>
            <person name="Pangilinan J."/>
            <person name="Pereira M."/>
            <person name="Perotto S."/>
            <person name="Peter M."/>
            <person name="Riley R."/>
            <person name="Sitrit Y."/>
            <person name="Stielow B."/>
            <person name="Szollosi G."/>
            <person name="Zifcakova L."/>
            <person name="Stursova M."/>
            <person name="Spatafora J.W."/>
            <person name="Tedersoo L."/>
            <person name="Vaario L.-M."/>
            <person name="Yamada A."/>
            <person name="Yan M."/>
            <person name="Wang P."/>
            <person name="Xu J."/>
            <person name="Bruns T."/>
            <person name="Baldrian P."/>
            <person name="Vilgalys R."/>
            <person name="Henrissat B."/>
            <person name="Grigoriev I.V."/>
            <person name="Hibbett D."/>
            <person name="Nagy L.G."/>
            <person name="Martin F.M."/>
        </authorList>
    </citation>
    <scope>NUCLEOTIDE SEQUENCE</scope>
    <source>
        <strain evidence="1">BED1</strain>
    </source>
</reference>
<evidence type="ECO:0000313" key="2">
    <source>
        <dbReference type="Proteomes" id="UP001194468"/>
    </source>
</evidence>
<accession>A0AAD4BN22</accession>
<organism evidence="1 2">
    <name type="scientific">Boletus edulis BED1</name>
    <dbReference type="NCBI Taxonomy" id="1328754"/>
    <lineage>
        <taxon>Eukaryota</taxon>
        <taxon>Fungi</taxon>
        <taxon>Dikarya</taxon>
        <taxon>Basidiomycota</taxon>
        <taxon>Agaricomycotina</taxon>
        <taxon>Agaricomycetes</taxon>
        <taxon>Agaricomycetidae</taxon>
        <taxon>Boletales</taxon>
        <taxon>Boletineae</taxon>
        <taxon>Boletaceae</taxon>
        <taxon>Boletoideae</taxon>
        <taxon>Boletus</taxon>
    </lineage>
</organism>
<sequence length="103" mass="11277">MHLAPSFSGGNGVVGAGLAIVQVPRLQYQAFLNFIFYARLAKPASRRQDPFHSHKRTSKLCAFTRGDPGIVSQAPLGKAHFEQANTGVSVKTALESPKTFRWH</sequence>
<protein>
    <submittedName>
        <fullName evidence="1">Uncharacterized protein</fullName>
    </submittedName>
</protein>
<reference evidence="1" key="2">
    <citation type="journal article" date="2020" name="Nat. Commun.">
        <title>Large-scale genome sequencing of mycorrhizal fungi provides insights into the early evolution of symbiotic traits.</title>
        <authorList>
            <person name="Miyauchi S."/>
            <person name="Kiss E."/>
            <person name="Kuo A."/>
            <person name="Drula E."/>
            <person name="Kohler A."/>
            <person name="Sanchez-Garcia M."/>
            <person name="Morin E."/>
            <person name="Andreopoulos B."/>
            <person name="Barry K.W."/>
            <person name="Bonito G."/>
            <person name="Buee M."/>
            <person name="Carver A."/>
            <person name="Chen C."/>
            <person name="Cichocki N."/>
            <person name="Clum A."/>
            <person name="Culley D."/>
            <person name="Crous P.W."/>
            <person name="Fauchery L."/>
            <person name="Girlanda M."/>
            <person name="Hayes R.D."/>
            <person name="Keri Z."/>
            <person name="LaButti K."/>
            <person name="Lipzen A."/>
            <person name="Lombard V."/>
            <person name="Magnuson J."/>
            <person name="Maillard F."/>
            <person name="Murat C."/>
            <person name="Nolan M."/>
            <person name="Ohm R.A."/>
            <person name="Pangilinan J."/>
            <person name="Pereira M.F."/>
            <person name="Perotto S."/>
            <person name="Peter M."/>
            <person name="Pfister S."/>
            <person name="Riley R."/>
            <person name="Sitrit Y."/>
            <person name="Stielow J.B."/>
            <person name="Szollosi G."/>
            <person name="Zifcakova L."/>
            <person name="Stursova M."/>
            <person name="Spatafora J.W."/>
            <person name="Tedersoo L."/>
            <person name="Vaario L.M."/>
            <person name="Yamada A."/>
            <person name="Yan M."/>
            <person name="Wang P."/>
            <person name="Xu J."/>
            <person name="Bruns T."/>
            <person name="Baldrian P."/>
            <person name="Vilgalys R."/>
            <person name="Dunand C."/>
            <person name="Henrissat B."/>
            <person name="Grigoriev I.V."/>
            <person name="Hibbett D."/>
            <person name="Nagy L.G."/>
            <person name="Martin F.M."/>
        </authorList>
    </citation>
    <scope>NUCLEOTIDE SEQUENCE</scope>
    <source>
        <strain evidence="1">BED1</strain>
    </source>
</reference>
<dbReference type="Proteomes" id="UP001194468">
    <property type="component" value="Unassembled WGS sequence"/>
</dbReference>
<evidence type="ECO:0000313" key="1">
    <source>
        <dbReference type="EMBL" id="KAF8434769.1"/>
    </source>
</evidence>
<proteinExistence type="predicted"/>